<dbReference type="Pfam" id="PF12234">
    <property type="entry name" value="Rav1p_C"/>
    <property type="match status" value="1"/>
</dbReference>
<dbReference type="PANTHER" id="PTHR13950:SF9">
    <property type="entry name" value="RABCONNECTIN-3A"/>
    <property type="match status" value="1"/>
</dbReference>
<dbReference type="Gene3D" id="2.130.10.10">
    <property type="entry name" value="YVTN repeat-like/Quinoprotein amine dehydrogenase"/>
    <property type="match status" value="1"/>
</dbReference>
<protein>
    <recommendedName>
        <fullName evidence="2">RAVE complex protein Rav1 C-terminal domain-containing protein</fullName>
    </recommendedName>
</protein>
<feature type="region of interest" description="Disordered" evidence="1">
    <location>
        <begin position="1279"/>
        <end position="1316"/>
    </location>
</feature>
<accession>A0A9Q5N5D2</accession>
<dbReference type="OrthoDB" id="342131at2759"/>
<proteinExistence type="predicted"/>
<gene>
    <name evidence="3" type="ORF">A7U60_g7286</name>
</gene>
<evidence type="ECO:0000313" key="4">
    <source>
        <dbReference type="Proteomes" id="UP000757232"/>
    </source>
</evidence>
<organism evidence="3 4">
    <name type="scientific">Sanghuangporus baumii</name>
    <name type="common">Phellinus baumii</name>
    <dbReference type="NCBI Taxonomy" id="108892"/>
    <lineage>
        <taxon>Eukaryota</taxon>
        <taxon>Fungi</taxon>
        <taxon>Dikarya</taxon>
        <taxon>Basidiomycota</taxon>
        <taxon>Agaricomycotina</taxon>
        <taxon>Agaricomycetes</taxon>
        <taxon>Hymenochaetales</taxon>
        <taxon>Hymenochaetaceae</taxon>
        <taxon>Sanghuangporus</taxon>
    </lineage>
</organism>
<evidence type="ECO:0000259" key="2">
    <source>
        <dbReference type="Pfam" id="PF12234"/>
    </source>
</evidence>
<dbReference type="InterPro" id="IPR015943">
    <property type="entry name" value="WD40/YVTN_repeat-like_dom_sf"/>
</dbReference>
<reference evidence="3" key="1">
    <citation type="submission" date="2016-06" db="EMBL/GenBank/DDBJ databases">
        <title>Draft Genome sequence of the fungus Inonotus baumii.</title>
        <authorList>
            <person name="Zhu H."/>
            <person name="Lin W."/>
        </authorList>
    </citation>
    <scope>NUCLEOTIDE SEQUENCE</scope>
    <source>
        <strain evidence="3">821</strain>
    </source>
</reference>
<dbReference type="SUPFAM" id="SSF50978">
    <property type="entry name" value="WD40 repeat-like"/>
    <property type="match status" value="1"/>
</dbReference>
<evidence type="ECO:0000256" key="1">
    <source>
        <dbReference type="SAM" id="MobiDB-lite"/>
    </source>
</evidence>
<comment type="caution">
    <text evidence="3">The sequence shown here is derived from an EMBL/GenBank/DDBJ whole genome shotgun (WGS) entry which is preliminary data.</text>
</comment>
<dbReference type="InterPro" id="IPR022033">
    <property type="entry name" value="Rav1p_C"/>
</dbReference>
<dbReference type="Proteomes" id="UP000757232">
    <property type="component" value="Unassembled WGS sequence"/>
</dbReference>
<name>A0A9Q5N5D2_SANBA</name>
<dbReference type="GO" id="GO:0043291">
    <property type="term" value="C:RAVE complex"/>
    <property type="evidence" value="ECO:0007669"/>
    <property type="project" value="TreeGrafter"/>
</dbReference>
<evidence type="ECO:0000313" key="3">
    <source>
        <dbReference type="EMBL" id="OCB85636.1"/>
    </source>
</evidence>
<dbReference type="PANTHER" id="PTHR13950">
    <property type="entry name" value="RABCONNECTIN-RELATED"/>
    <property type="match status" value="1"/>
</dbReference>
<dbReference type="GO" id="GO:0007035">
    <property type="term" value="P:vacuolar acidification"/>
    <property type="evidence" value="ECO:0007669"/>
    <property type="project" value="TreeGrafter"/>
</dbReference>
<dbReference type="InterPro" id="IPR036322">
    <property type="entry name" value="WD40_repeat_dom_sf"/>
</dbReference>
<dbReference type="EMBL" id="LNZH02000208">
    <property type="protein sequence ID" value="OCB85636.1"/>
    <property type="molecule type" value="Genomic_DNA"/>
</dbReference>
<feature type="domain" description="RAVE complex protein Rav1 C-terminal" evidence="2">
    <location>
        <begin position="581"/>
        <end position="1228"/>
    </location>
</feature>
<feature type="compositionally biased region" description="Basic and acidic residues" evidence="1">
    <location>
        <begin position="1298"/>
        <end position="1315"/>
    </location>
</feature>
<dbReference type="InterPro" id="IPR052208">
    <property type="entry name" value="DmX-like/RAVE_component"/>
</dbReference>
<keyword evidence="4" id="KW-1185">Reference proteome</keyword>
<sequence length="1338" mass="150496">MLELVHAFVGCPSSDVHILTLPNEILLAYAFADCVVILNARTFAFMRALTFREVFPSARDTSEHIRRVSIEPTMKLIAASLGSHIAVWALSGVQKDVWRVHSSLTMPNGHLITAIDCKSGLLGVGSTSGLSVYTLGLEDGLPVWTQKWSIPAPSCTIVRFSPSLMHLATISSNDNTVRTYSTASGNLLQSLRHPRPVKDFIWRFSEQSSRDDLILYTVTTDATLRIFLPVLDTPHFLQLHASLDVFSDATDRIEYNDNESNIFWLHKDTLANSFKAILHGNHGKNIDETSFRRLKEMNTEGWDFFVRVFPDNSLVVRAVANIDRRPPAILKQFEVLQSPPATLFSYPRHLHILKTPSHATVIFVTSPPIRTYEMDPLQFFQDGRKGMNLLAQGPDFNESETSKILRFVRTPEGRGFAIVRESFVEAWILHSDIAHMKCLGRWENADLVAILDRGRRIALYSERGQAPTLTVHQSSSPKSSSSVTVPRLISLFCLPSGSSNDIVGITPSFDIIRIGIVASRDNSSFGLKPLTSTRLPTDDVLSLVIPVDPMAWSSFSAPGSGREHDTLLSISESGELAFWYFTEEDHQTRWRCTGRVRTGKSGYRLARCSSAKKTALVFPGQGGDELSIWDSKESEFTSGLESRNIYDDEPINDLDWTSTPDFQSILAVGFSQQVVLLCQQRMTYFEEVPAWGTLGRVEIGHMLTHHITDSIWLAGGTLLVGAGHHMLHYGRRRRSSSRDDKPVGLFEQVAWLNGPLPDYHPQMILQCLLWGKIELVKDIIENLFHYLETPESERKWENFPIERFSESEEESYSGKVTRAQYSGLFNGSARTEEEEVQGKLSRTLVESLVEELENEPLEHLTPNEHAHLSVLVQTRLEIEELRRSLDANGLRYLISMRSFFILNARAASPRFPGTPASTGSYPLASSPRHALGRERLRFRDMVWAFHSESQEILLTASTSACGGKMKWVDARALGVFLWLKSVDSMKTQMEEIARNQFMSGENRDPTACSLFYFALGKIRLVHGLWKQAPWHKEHSLMLKFLSNDFGQARWRTAALKNAYALLGKQRYEYAAAFFILGGGLKDAVNVCIRYLNDFQLAVALARVVETGEDKLVLRSILSSVVVPLAFEKGNRWLGSWAFWLLNRRDLAVRILVSPLKDISKSLDITIKEVGDPNYDDPSLALLFSQLRLKTLQTVKGTNEISERTEFNFVLQTARVFCRMGCHALALDLVRSWRFDRPKTLARKSEKADILAPLATTARPSIFAVSGHTRRSSIMIDMEFNSDPSTRAGSPDTVATKLASDEKQVPNEDQGSRRSELGLLMKTAKQNVTVPEFDINTFF</sequence>